<dbReference type="EMBL" id="OY660869">
    <property type="protein sequence ID" value="CAJ1057804.1"/>
    <property type="molecule type" value="Genomic_DNA"/>
</dbReference>
<feature type="compositionally biased region" description="Low complexity" evidence="1">
    <location>
        <begin position="20"/>
        <end position="37"/>
    </location>
</feature>
<dbReference type="AlphaFoldDB" id="A0AAV1FAP6"/>
<gene>
    <name evidence="2" type="ORF">XNOV1_A038698</name>
</gene>
<protein>
    <submittedName>
        <fullName evidence="2">Uncharacterized protein</fullName>
    </submittedName>
</protein>
<dbReference type="Proteomes" id="UP001178508">
    <property type="component" value="Chromosome 6"/>
</dbReference>
<organism evidence="2 3">
    <name type="scientific">Xyrichtys novacula</name>
    <name type="common">Pearly razorfish</name>
    <name type="synonym">Hemipteronotus novacula</name>
    <dbReference type="NCBI Taxonomy" id="13765"/>
    <lineage>
        <taxon>Eukaryota</taxon>
        <taxon>Metazoa</taxon>
        <taxon>Chordata</taxon>
        <taxon>Craniata</taxon>
        <taxon>Vertebrata</taxon>
        <taxon>Euteleostomi</taxon>
        <taxon>Actinopterygii</taxon>
        <taxon>Neopterygii</taxon>
        <taxon>Teleostei</taxon>
        <taxon>Neoteleostei</taxon>
        <taxon>Acanthomorphata</taxon>
        <taxon>Eupercaria</taxon>
        <taxon>Labriformes</taxon>
        <taxon>Labridae</taxon>
        <taxon>Xyrichtys</taxon>
    </lineage>
</organism>
<sequence>MSTTTTIDAAIESAELNGESPGSPATASTTSDPQSTSEDPGCDQTVNVGKRRDMLHVCC</sequence>
<feature type="region of interest" description="Disordered" evidence="1">
    <location>
        <begin position="12"/>
        <end position="48"/>
    </location>
</feature>
<evidence type="ECO:0000313" key="2">
    <source>
        <dbReference type="EMBL" id="CAJ1057804.1"/>
    </source>
</evidence>
<reference evidence="2" key="1">
    <citation type="submission" date="2023-08" db="EMBL/GenBank/DDBJ databases">
        <authorList>
            <person name="Alioto T."/>
            <person name="Alioto T."/>
            <person name="Gomez Garrido J."/>
        </authorList>
    </citation>
    <scope>NUCLEOTIDE SEQUENCE</scope>
</reference>
<name>A0AAV1FAP6_XYRNO</name>
<evidence type="ECO:0000256" key="1">
    <source>
        <dbReference type="SAM" id="MobiDB-lite"/>
    </source>
</evidence>
<proteinExistence type="predicted"/>
<evidence type="ECO:0000313" key="3">
    <source>
        <dbReference type="Proteomes" id="UP001178508"/>
    </source>
</evidence>
<accession>A0AAV1FAP6</accession>
<keyword evidence="3" id="KW-1185">Reference proteome</keyword>